<evidence type="ECO:0000313" key="1">
    <source>
        <dbReference type="EMBL" id="AJY77403.1"/>
    </source>
</evidence>
<dbReference type="Gene3D" id="3.50.30.50">
    <property type="entry name" value="Putative cyclase"/>
    <property type="match status" value="1"/>
</dbReference>
<evidence type="ECO:0000313" key="2">
    <source>
        <dbReference type="Proteomes" id="UP000032633"/>
    </source>
</evidence>
<dbReference type="GO" id="GO:0004061">
    <property type="term" value="F:arylformamidase activity"/>
    <property type="evidence" value="ECO:0007669"/>
    <property type="project" value="InterPro"/>
</dbReference>
<organism evidence="1 2">
    <name type="scientific">Paenibacillus beijingensis</name>
    <dbReference type="NCBI Taxonomy" id="1126833"/>
    <lineage>
        <taxon>Bacteria</taxon>
        <taxon>Bacillati</taxon>
        <taxon>Bacillota</taxon>
        <taxon>Bacilli</taxon>
        <taxon>Bacillales</taxon>
        <taxon>Paenibacillaceae</taxon>
        <taxon>Paenibacillus</taxon>
    </lineage>
</organism>
<dbReference type="InterPro" id="IPR037175">
    <property type="entry name" value="KFase_sf"/>
</dbReference>
<dbReference type="KEGG" id="pbj:VN24_00815"/>
<dbReference type="HOGENOM" id="CLU_030671_3_0_9"/>
<dbReference type="SUPFAM" id="SSF102198">
    <property type="entry name" value="Putative cyclase"/>
    <property type="match status" value="1"/>
</dbReference>
<proteinExistence type="predicted"/>
<sequence length="308" mass="33938">MTDITSVKDKRVQFDFEVDFSNGGGIQGQGFRLDIDGDDIPDRELADYIIRDLRLLMVEEVRILNKQIIQERHKRKATTASSTGQRPNLIDLSHTIVSGMETYPGFPKPQVSDYLSYEASEGRYAPGVTFHIGRVDMVANSGTAIDSPAHRFAGKADVAGLPIDSVADLDGVVIRLEGMKGRAISRQALAACNVRDRAVLIETGHGKLWGTPAYFEEHPYLTRDAAEYLREEGAHLVALDSLNIDDTRDPHRPVHSILLEAGIPIVENLCNLEQLPAEGFRFSAVPMKLQGMSAFPVRAWAKVTSAVD</sequence>
<accession>A0A0D5NR53</accession>
<protein>
    <submittedName>
        <fullName evidence="1">Cyclase</fullName>
    </submittedName>
</protein>
<dbReference type="PANTHER" id="PTHR31118">
    <property type="entry name" value="CYCLASE-LIKE PROTEIN 2"/>
    <property type="match status" value="1"/>
</dbReference>
<reference evidence="2" key="2">
    <citation type="submission" date="2015-03" db="EMBL/GenBank/DDBJ databases">
        <title>Genome sequence of Paenibacillus beijingensis strain DSM 24997T.</title>
        <authorList>
            <person name="Kwak Y."/>
            <person name="Shin J.-H."/>
        </authorList>
    </citation>
    <scope>NUCLEOTIDE SEQUENCE [LARGE SCALE GENOMIC DNA]</scope>
    <source>
        <strain evidence="2">DSM 24997</strain>
    </source>
</reference>
<dbReference type="Pfam" id="PF04199">
    <property type="entry name" value="Cyclase"/>
    <property type="match status" value="1"/>
</dbReference>
<dbReference type="GO" id="GO:0019441">
    <property type="term" value="P:L-tryptophan catabolic process to kynurenine"/>
    <property type="evidence" value="ECO:0007669"/>
    <property type="project" value="InterPro"/>
</dbReference>
<keyword evidence="2" id="KW-1185">Reference proteome</keyword>
<reference evidence="1 2" key="1">
    <citation type="journal article" date="2015" name="J. Biotechnol.">
        <title>Complete genome sequence of Paenibacillus beijingensis 7188(T) (=DSM 24997(T)), a novel rhizobacterium from jujube garden soil.</title>
        <authorList>
            <person name="Kwak Y."/>
            <person name="Shin J.H."/>
        </authorList>
    </citation>
    <scope>NUCLEOTIDE SEQUENCE [LARGE SCALE GENOMIC DNA]</scope>
    <source>
        <strain evidence="1 2">DSM 24997</strain>
    </source>
</reference>
<dbReference type="PATRIC" id="fig|1126833.4.peg.190"/>
<dbReference type="OrthoDB" id="9796085at2"/>
<dbReference type="PANTHER" id="PTHR31118:SF32">
    <property type="entry name" value="KYNURENINE FORMAMIDASE"/>
    <property type="match status" value="1"/>
</dbReference>
<dbReference type="Proteomes" id="UP000032633">
    <property type="component" value="Chromosome"/>
</dbReference>
<dbReference type="RefSeq" id="WP_045672834.1">
    <property type="nucleotide sequence ID" value="NZ_CP011058.1"/>
</dbReference>
<gene>
    <name evidence="1" type="ORF">VN24_00815</name>
</gene>
<dbReference type="EMBL" id="CP011058">
    <property type="protein sequence ID" value="AJY77403.1"/>
    <property type="molecule type" value="Genomic_DNA"/>
</dbReference>
<dbReference type="AlphaFoldDB" id="A0A0D5NR53"/>
<dbReference type="STRING" id="1126833.VN24_00815"/>
<dbReference type="InterPro" id="IPR007325">
    <property type="entry name" value="KFase/CYL"/>
</dbReference>
<name>A0A0D5NR53_9BACL</name>